<proteinExistence type="predicted"/>
<gene>
    <name evidence="2" type="ORF">N0V89_001799</name>
</gene>
<dbReference type="GeneID" id="80905329"/>
<sequence>MKFISAVFVAATTLLATVSAIPAPSSAQAQNAAQLKHTPPIFAYASHLGERQSGGGSNALAERQLDPEEICARSFAEWRACREAAGCDRECPAGEACYKALCATPASTNGNACTQLRAKCGLVEKRSGGDSGGLDIAQNDKRQVVDDPNAAQAAHLVDIWTEPFFSGRYTWSYYSEMIASTCVDVSDFPVEWSSLKVNPQDTAFHCTFYDLPNCKDGAKSFTVDGTNGYEAPELRRVDGNWYHNVRSLKCEPGEMSVANKRQVVDDQNAAQGAHLIDIWDQPNYIGAFTFAVYSQMTSSSCVNVATNPLDWASFRIYPNDILFYCTFYAKPDCQPGGKAFTIADGTHGYGVPDLRSFGNGLWYHNIRSLKCQPGVCTTC</sequence>
<name>A0A9W8XRK2_9PLEO</name>
<organism evidence="2 3">
    <name type="scientific">Didymosphaeria variabile</name>
    <dbReference type="NCBI Taxonomy" id="1932322"/>
    <lineage>
        <taxon>Eukaryota</taxon>
        <taxon>Fungi</taxon>
        <taxon>Dikarya</taxon>
        <taxon>Ascomycota</taxon>
        <taxon>Pezizomycotina</taxon>
        <taxon>Dothideomycetes</taxon>
        <taxon>Pleosporomycetidae</taxon>
        <taxon>Pleosporales</taxon>
        <taxon>Massarineae</taxon>
        <taxon>Didymosphaeriaceae</taxon>
        <taxon>Didymosphaeria</taxon>
    </lineage>
</organism>
<dbReference type="EMBL" id="JAPEUX010000002">
    <property type="protein sequence ID" value="KAJ4357224.1"/>
    <property type="molecule type" value="Genomic_DNA"/>
</dbReference>
<keyword evidence="1" id="KW-0732">Signal</keyword>
<evidence type="ECO:0000313" key="2">
    <source>
        <dbReference type="EMBL" id="KAJ4357224.1"/>
    </source>
</evidence>
<protein>
    <submittedName>
        <fullName evidence="2">Uncharacterized protein</fullName>
    </submittedName>
</protein>
<reference evidence="2" key="1">
    <citation type="submission" date="2022-10" db="EMBL/GenBank/DDBJ databases">
        <title>Tapping the CABI collections for fungal endophytes: first genome assemblies for Collariella, Neodidymelliopsis, Ascochyta clinopodiicola, Didymella pomorum, Didymosphaeria variabile, Neocosmospora piperis and Neocucurbitaria cava.</title>
        <authorList>
            <person name="Hill R."/>
        </authorList>
    </citation>
    <scope>NUCLEOTIDE SEQUENCE</scope>
    <source>
        <strain evidence="2">IMI 356815</strain>
    </source>
</reference>
<dbReference type="Proteomes" id="UP001140513">
    <property type="component" value="Unassembled WGS sequence"/>
</dbReference>
<feature type="chain" id="PRO_5040952648" evidence="1">
    <location>
        <begin position="21"/>
        <end position="379"/>
    </location>
</feature>
<evidence type="ECO:0000256" key="1">
    <source>
        <dbReference type="SAM" id="SignalP"/>
    </source>
</evidence>
<dbReference type="OrthoDB" id="10521163at2759"/>
<dbReference type="RefSeq" id="XP_056074083.1">
    <property type="nucleotide sequence ID" value="XM_056210610.1"/>
</dbReference>
<comment type="caution">
    <text evidence="2">The sequence shown here is derived from an EMBL/GenBank/DDBJ whole genome shotgun (WGS) entry which is preliminary data.</text>
</comment>
<feature type="signal peptide" evidence="1">
    <location>
        <begin position="1"/>
        <end position="20"/>
    </location>
</feature>
<accession>A0A9W8XRK2</accession>
<evidence type="ECO:0000313" key="3">
    <source>
        <dbReference type="Proteomes" id="UP001140513"/>
    </source>
</evidence>
<keyword evidence="3" id="KW-1185">Reference proteome</keyword>
<dbReference type="AlphaFoldDB" id="A0A9W8XRK2"/>